<dbReference type="AlphaFoldDB" id="A0A4Z2G3M4"/>
<evidence type="ECO:0000313" key="2">
    <source>
        <dbReference type="Proteomes" id="UP000314294"/>
    </source>
</evidence>
<name>A0A4Z2G3M4_9TELE</name>
<gene>
    <name evidence="1" type="ORF">EYF80_041636</name>
</gene>
<dbReference type="Proteomes" id="UP000314294">
    <property type="component" value="Unassembled WGS sequence"/>
</dbReference>
<proteinExistence type="predicted"/>
<comment type="caution">
    <text evidence="1">The sequence shown here is derived from an EMBL/GenBank/DDBJ whole genome shotgun (WGS) entry which is preliminary data.</text>
</comment>
<organism evidence="1 2">
    <name type="scientific">Liparis tanakae</name>
    <name type="common">Tanaka's snailfish</name>
    <dbReference type="NCBI Taxonomy" id="230148"/>
    <lineage>
        <taxon>Eukaryota</taxon>
        <taxon>Metazoa</taxon>
        <taxon>Chordata</taxon>
        <taxon>Craniata</taxon>
        <taxon>Vertebrata</taxon>
        <taxon>Euteleostomi</taxon>
        <taxon>Actinopterygii</taxon>
        <taxon>Neopterygii</taxon>
        <taxon>Teleostei</taxon>
        <taxon>Neoteleostei</taxon>
        <taxon>Acanthomorphata</taxon>
        <taxon>Eupercaria</taxon>
        <taxon>Perciformes</taxon>
        <taxon>Cottioidei</taxon>
        <taxon>Cottales</taxon>
        <taxon>Liparidae</taxon>
        <taxon>Liparis</taxon>
    </lineage>
</organism>
<sequence length="177" mass="19597">MITILEILWDLSELIRDVNVLREASCRQNNLAKSSVPVSYTMLGFGLLVTKQTALCNHLSNMQSKKRRLFCDPSDGQNITKQAVKEDSTESSALEETIDSRPIDLNRHPAVTGEDCSLAQPSGCGLSCLYTNHAGRNIFHLGRLPVLTEAFGSYNNKRSLIGLEINELHLIGSDEDH</sequence>
<keyword evidence="2" id="KW-1185">Reference proteome</keyword>
<dbReference type="EMBL" id="SRLO01000708">
    <property type="protein sequence ID" value="TNN48166.1"/>
    <property type="molecule type" value="Genomic_DNA"/>
</dbReference>
<protein>
    <submittedName>
        <fullName evidence="1">Uncharacterized protein</fullName>
    </submittedName>
</protein>
<evidence type="ECO:0000313" key="1">
    <source>
        <dbReference type="EMBL" id="TNN48166.1"/>
    </source>
</evidence>
<accession>A0A4Z2G3M4</accession>
<reference evidence="1 2" key="1">
    <citation type="submission" date="2019-03" db="EMBL/GenBank/DDBJ databases">
        <title>First draft genome of Liparis tanakae, snailfish: a comprehensive survey of snailfish specific genes.</title>
        <authorList>
            <person name="Kim W."/>
            <person name="Song I."/>
            <person name="Jeong J.-H."/>
            <person name="Kim D."/>
            <person name="Kim S."/>
            <person name="Ryu S."/>
            <person name="Song J.Y."/>
            <person name="Lee S.K."/>
        </authorList>
    </citation>
    <scope>NUCLEOTIDE SEQUENCE [LARGE SCALE GENOMIC DNA]</scope>
    <source>
        <tissue evidence="1">Muscle</tissue>
    </source>
</reference>